<gene>
    <name evidence="2" type="ORF">L1F29_04590</name>
</gene>
<feature type="compositionally biased region" description="Polar residues" evidence="1">
    <location>
        <begin position="52"/>
        <end position="64"/>
    </location>
</feature>
<dbReference type="RefSeq" id="WP_258387192.1">
    <property type="nucleotide sequence ID" value="NZ_CP091430.1"/>
</dbReference>
<dbReference type="EMBL" id="CP091430">
    <property type="protein sequence ID" value="UVI31129.1"/>
    <property type="molecule type" value="Genomic_DNA"/>
</dbReference>
<evidence type="ECO:0000313" key="2">
    <source>
        <dbReference type="EMBL" id="UVI31129.1"/>
    </source>
</evidence>
<keyword evidence="3" id="KW-1185">Reference proteome</keyword>
<proteinExistence type="predicted"/>
<sequence length="73" mass="8201">MTEEQVTPEGQENEEQQGQKKISLADAVKQKLAQKKQDQANNSKQKFGPGGNQQTMKSQNTKKVNNQRKKMGV</sequence>
<accession>A0ABY5SBJ6</accession>
<organism evidence="2 3">
    <name type="scientific">Paenibacillus spongiae</name>
    <dbReference type="NCBI Taxonomy" id="2909671"/>
    <lineage>
        <taxon>Bacteria</taxon>
        <taxon>Bacillati</taxon>
        <taxon>Bacillota</taxon>
        <taxon>Bacilli</taxon>
        <taxon>Bacillales</taxon>
        <taxon>Paenibacillaceae</taxon>
        <taxon>Paenibacillus</taxon>
    </lineage>
</organism>
<evidence type="ECO:0000313" key="3">
    <source>
        <dbReference type="Proteomes" id="UP001057877"/>
    </source>
</evidence>
<feature type="region of interest" description="Disordered" evidence="1">
    <location>
        <begin position="1"/>
        <end position="73"/>
    </location>
</feature>
<reference evidence="2" key="1">
    <citation type="submission" date="2022-01" db="EMBL/GenBank/DDBJ databases">
        <title>Paenibacillus spongiae sp. nov., isolated from marine sponge.</title>
        <authorList>
            <person name="Li Z."/>
            <person name="Zhang M."/>
        </authorList>
    </citation>
    <scope>NUCLEOTIDE SEQUENCE</scope>
    <source>
        <strain evidence="2">PHS-Z3</strain>
    </source>
</reference>
<evidence type="ECO:0000256" key="1">
    <source>
        <dbReference type="SAM" id="MobiDB-lite"/>
    </source>
</evidence>
<protein>
    <submittedName>
        <fullName evidence="2">Uncharacterized protein</fullName>
    </submittedName>
</protein>
<name>A0ABY5SBJ6_9BACL</name>
<dbReference type="Proteomes" id="UP001057877">
    <property type="component" value="Chromosome"/>
</dbReference>